<evidence type="ECO:0000256" key="1">
    <source>
        <dbReference type="ARBA" id="ARBA00000085"/>
    </source>
</evidence>
<feature type="transmembrane region" description="Helical" evidence="11">
    <location>
        <begin position="242"/>
        <end position="262"/>
    </location>
</feature>
<dbReference type="PROSITE" id="PS50839">
    <property type="entry name" value="CHASE"/>
    <property type="match status" value="1"/>
</dbReference>
<accession>A0A1N6RED6</accession>
<dbReference type="SMART" id="SM00388">
    <property type="entry name" value="HisKA"/>
    <property type="match status" value="1"/>
</dbReference>
<comment type="subcellular location">
    <subcellularLocation>
        <location evidence="2">Membrane</location>
    </subcellularLocation>
</comment>
<evidence type="ECO:0000313" key="16">
    <source>
        <dbReference type="Proteomes" id="UP000186895"/>
    </source>
</evidence>
<comment type="caution">
    <text evidence="10">Lacks conserved residue(s) required for the propagation of feature annotation.</text>
</comment>
<evidence type="ECO:0000256" key="4">
    <source>
        <dbReference type="ARBA" id="ARBA00022553"/>
    </source>
</evidence>
<evidence type="ECO:0000259" key="13">
    <source>
        <dbReference type="PROSITE" id="PS50110"/>
    </source>
</evidence>
<name>A0A1N6RED6_9GAMM</name>
<dbReference type="eggNOG" id="COG2205">
    <property type="taxonomic scope" value="Bacteria"/>
</dbReference>
<keyword evidence="5" id="KW-0808">Transferase</keyword>
<dbReference type="Gene3D" id="3.40.50.2300">
    <property type="match status" value="1"/>
</dbReference>
<evidence type="ECO:0000256" key="3">
    <source>
        <dbReference type="ARBA" id="ARBA00012438"/>
    </source>
</evidence>
<keyword evidence="7 15" id="KW-0418">Kinase</keyword>
<dbReference type="Pfam" id="PF03924">
    <property type="entry name" value="CHASE"/>
    <property type="match status" value="1"/>
</dbReference>
<dbReference type="PROSITE" id="PS51257">
    <property type="entry name" value="PROKAR_LIPOPROTEIN"/>
    <property type="match status" value="1"/>
</dbReference>
<dbReference type="SMART" id="SM01079">
    <property type="entry name" value="CHASE"/>
    <property type="match status" value="1"/>
</dbReference>
<dbReference type="AlphaFoldDB" id="A0A1N6RED6"/>
<dbReference type="STRING" id="49186.SAMN05421647_103282"/>
<evidence type="ECO:0000256" key="8">
    <source>
        <dbReference type="ARBA" id="ARBA00022989"/>
    </source>
</evidence>
<dbReference type="InterPro" id="IPR004358">
    <property type="entry name" value="Sig_transdc_His_kin-like_C"/>
</dbReference>
<dbReference type="PRINTS" id="PR00344">
    <property type="entry name" value="BCTRLSENSOR"/>
</dbReference>
<protein>
    <recommendedName>
        <fullName evidence="3">histidine kinase</fullName>
        <ecNumber evidence="3">2.7.13.3</ecNumber>
    </recommendedName>
</protein>
<dbReference type="EC" id="2.7.13.3" evidence="3"/>
<dbReference type="InterPro" id="IPR003594">
    <property type="entry name" value="HATPase_dom"/>
</dbReference>
<dbReference type="GO" id="GO:0000155">
    <property type="term" value="F:phosphorelay sensor kinase activity"/>
    <property type="evidence" value="ECO:0007669"/>
    <property type="project" value="InterPro"/>
</dbReference>
<evidence type="ECO:0000256" key="9">
    <source>
        <dbReference type="ARBA" id="ARBA00023136"/>
    </source>
</evidence>
<sequence length="644" mass="72228">MDIHQRHRLYFRLLLLVTVLLLGCWVYLSECARDREQLEELDEVAQSLADNLSISIHSSTLSLYGIGELALQSQGPIEGLDRVVRKMRASHPNILNVAILPRGVVQQIEPLEPNIKALGHDMFADPERIRDALLARKTGKMTVTGPYNLIQGGQAVIARLPLYESGRFWGFVSIVYEFPELIESMLLQYRSSNLLFMLRSGADKPLILGNTEKLPKQNVEHIIKLPNHEWLLQLAYRPSFNWLLVFKILGSAIITLLLGYVYHRVLKTIANEYQLRKALSQSGNEHRASDSQRHLLARITHDLRAPLQHILNEARYLARGDSLQQANTIEQSVRYQLSLVDQLLEYSQDQERENQSHPEPGYTYRYLMEIGEQAESLADSYGNRFTLNLAPNLPAIIEADFVQLQRVLINLLSNAAKFTQHGLITLSVERPDSREGHCRLHFRVSDNGPGMQDRQKQGKHANSGAGLGLMIVTDLLRQMGSHLQYHSNAGGGSDFHFDLELPLPADTPDAYIERHVLESSAAERRVLLVDPDPISREMLEELLLGYGMDVLACEGIDESRQVLAESVVDLVITEMDLHDGSAWDFLKGTTTLPASTPVALYTSRPAQPGSQLSFAAELLRPAGSDQLLDLIQQLTKGNNEAGSD</sequence>
<dbReference type="SMART" id="SM00448">
    <property type="entry name" value="REC"/>
    <property type="match status" value="1"/>
</dbReference>
<feature type="transmembrane region" description="Helical" evidence="11">
    <location>
        <begin position="9"/>
        <end position="28"/>
    </location>
</feature>
<dbReference type="SUPFAM" id="SSF47384">
    <property type="entry name" value="Homodimeric domain of signal transducing histidine kinase"/>
    <property type="match status" value="1"/>
</dbReference>
<dbReference type="PROSITE" id="PS50110">
    <property type="entry name" value="RESPONSE_REGULATORY"/>
    <property type="match status" value="1"/>
</dbReference>
<dbReference type="InterPro" id="IPR005467">
    <property type="entry name" value="His_kinase_dom"/>
</dbReference>
<dbReference type="SUPFAM" id="SSF52172">
    <property type="entry name" value="CheY-like"/>
    <property type="match status" value="1"/>
</dbReference>
<organism evidence="15 16">
    <name type="scientific">Marinobacterium stanieri</name>
    <dbReference type="NCBI Taxonomy" id="49186"/>
    <lineage>
        <taxon>Bacteria</taxon>
        <taxon>Pseudomonadati</taxon>
        <taxon>Pseudomonadota</taxon>
        <taxon>Gammaproteobacteria</taxon>
        <taxon>Oceanospirillales</taxon>
        <taxon>Oceanospirillaceae</taxon>
        <taxon>Marinobacterium</taxon>
    </lineage>
</organism>
<dbReference type="PANTHER" id="PTHR43047">
    <property type="entry name" value="TWO-COMPONENT HISTIDINE PROTEIN KINASE"/>
    <property type="match status" value="1"/>
</dbReference>
<feature type="domain" description="Histidine kinase" evidence="12">
    <location>
        <begin position="298"/>
        <end position="503"/>
    </location>
</feature>
<dbReference type="InterPro" id="IPR001789">
    <property type="entry name" value="Sig_transdc_resp-reg_receiver"/>
</dbReference>
<evidence type="ECO:0000256" key="10">
    <source>
        <dbReference type="PROSITE-ProRule" id="PRU00169"/>
    </source>
</evidence>
<keyword evidence="9 11" id="KW-0472">Membrane</keyword>
<dbReference type="Gene3D" id="3.30.565.10">
    <property type="entry name" value="Histidine kinase-like ATPase, C-terminal domain"/>
    <property type="match status" value="1"/>
</dbReference>
<dbReference type="CDD" id="cd00156">
    <property type="entry name" value="REC"/>
    <property type="match status" value="1"/>
</dbReference>
<feature type="domain" description="CHASE" evidence="14">
    <location>
        <begin position="101"/>
        <end position="188"/>
    </location>
</feature>
<gene>
    <name evidence="15" type="ORF">SAMN05421647_103282</name>
</gene>
<evidence type="ECO:0000313" key="15">
    <source>
        <dbReference type="EMBL" id="SIQ27211.1"/>
    </source>
</evidence>
<proteinExistence type="predicted"/>
<dbReference type="CDD" id="cd00082">
    <property type="entry name" value="HisKA"/>
    <property type="match status" value="1"/>
</dbReference>
<dbReference type="Gene3D" id="1.10.287.130">
    <property type="match status" value="1"/>
</dbReference>
<keyword evidence="6 11" id="KW-0812">Transmembrane</keyword>
<evidence type="ECO:0000256" key="7">
    <source>
        <dbReference type="ARBA" id="ARBA00022777"/>
    </source>
</evidence>
<comment type="catalytic activity">
    <reaction evidence="1">
        <text>ATP + protein L-histidine = ADP + protein N-phospho-L-histidine.</text>
        <dbReference type="EC" id="2.7.13.3"/>
    </reaction>
</comment>
<dbReference type="GO" id="GO:0016020">
    <property type="term" value="C:membrane"/>
    <property type="evidence" value="ECO:0007669"/>
    <property type="project" value="UniProtKB-SubCell"/>
</dbReference>
<dbReference type="Pfam" id="PF02518">
    <property type="entry name" value="HATPase_c"/>
    <property type="match status" value="1"/>
</dbReference>
<dbReference type="SMART" id="SM00387">
    <property type="entry name" value="HATPase_c"/>
    <property type="match status" value="1"/>
</dbReference>
<evidence type="ECO:0000259" key="14">
    <source>
        <dbReference type="PROSITE" id="PS50839"/>
    </source>
</evidence>
<keyword evidence="8 11" id="KW-1133">Transmembrane helix</keyword>
<reference evidence="15 16" key="1">
    <citation type="submission" date="2017-01" db="EMBL/GenBank/DDBJ databases">
        <authorList>
            <person name="Mah S.A."/>
            <person name="Swanson W.J."/>
            <person name="Moy G.W."/>
            <person name="Vacquier V.D."/>
        </authorList>
    </citation>
    <scope>NUCLEOTIDE SEQUENCE [LARGE SCALE GENOMIC DNA]</scope>
    <source>
        <strain evidence="15 16">DSM 7027</strain>
    </source>
</reference>
<dbReference type="InterPro" id="IPR036097">
    <property type="entry name" value="HisK_dim/P_sf"/>
</dbReference>
<dbReference type="Gene3D" id="3.30.450.350">
    <property type="entry name" value="CHASE domain"/>
    <property type="match status" value="1"/>
</dbReference>
<keyword evidence="4" id="KW-0597">Phosphoprotein</keyword>
<evidence type="ECO:0000256" key="5">
    <source>
        <dbReference type="ARBA" id="ARBA00022679"/>
    </source>
</evidence>
<dbReference type="InterPro" id="IPR003661">
    <property type="entry name" value="HisK_dim/P_dom"/>
</dbReference>
<evidence type="ECO:0000256" key="11">
    <source>
        <dbReference type="SAM" id="Phobius"/>
    </source>
</evidence>
<dbReference type="Pfam" id="PF00512">
    <property type="entry name" value="HisKA"/>
    <property type="match status" value="1"/>
</dbReference>
<evidence type="ECO:0000256" key="2">
    <source>
        <dbReference type="ARBA" id="ARBA00004370"/>
    </source>
</evidence>
<dbReference type="SUPFAM" id="SSF55874">
    <property type="entry name" value="ATPase domain of HSP90 chaperone/DNA topoisomerase II/histidine kinase"/>
    <property type="match status" value="1"/>
</dbReference>
<dbReference type="InterPro" id="IPR036890">
    <property type="entry name" value="HATPase_C_sf"/>
</dbReference>
<feature type="domain" description="Response regulatory" evidence="13">
    <location>
        <begin position="525"/>
        <end position="635"/>
    </location>
</feature>
<dbReference type="EMBL" id="FTMN01000003">
    <property type="protein sequence ID" value="SIQ27211.1"/>
    <property type="molecule type" value="Genomic_DNA"/>
</dbReference>
<evidence type="ECO:0000256" key="6">
    <source>
        <dbReference type="ARBA" id="ARBA00022692"/>
    </source>
</evidence>
<dbReference type="InterPro" id="IPR042240">
    <property type="entry name" value="CHASE_sf"/>
</dbReference>
<evidence type="ECO:0000259" key="12">
    <source>
        <dbReference type="PROSITE" id="PS50109"/>
    </source>
</evidence>
<dbReference type="eggNOG" id="COG3452">
    <property type="taxonomic scope" value="Bacteria"/>
</dbReference>
<dbReference type="InterPro" id="IPR006189">
    <property type="entry name" value="CHASE_dom"/>
</dbReference>
<dbReference type="InterPro" id="IPR011006">
    <property type="entry name" value="CheY-like_superfamily"/>
</dbReference>
<keyword evidence="16" id="KW-1185">Reference proteome</keyword>
<dbReference type="PROSITE" id="PS50109">
    <property type="entry name" value="HIS_KIN"/>
    <property type="match status" value="1"/>
</dbReference>
<dbReference type="Proteomes" id="UP000186895">
    <property type="component" value="Unassembled WGS sequence"/>
</dbReference>